<evidence type="ECO:0000313" key="2">
    <source>
        <dbReference type="EMBL" id="KAK3372788.1"/>
    </source>
</evidence>
<reference evidence="2" key="1">
    <citation type="journal article" date="2023" name="Mol. Phylogenet. Evol.">
        <title>Genome-scale phylogeny and comparative genomics of the fungal order Sordariales.</title>
        <authorList>
            <person name="Hensen N."/>
            <person name="Bonometti L."/>
            <person name="Westerberg I."/>
            <person name="Brannstrom I.O."/>
            <person name="Guillou S."/>
            <person name="Cros-Aarteil S."/>
            <person name="Calhoun S."/>
            <person name="Haridas S."/>
            <person name="Kuo A."/>
            <person name="Mondo S."/>
            <person name="Pangilinan J."/>
            <person name="Riley R."/>
            <person name="LaButti K."/>
            <person name="Andreopoulos B."/>
            <person name="Lipzen A."/>
            <person name="Chen C."/>
            <person name="Yan M."/>
            <person name="Daum C."/>
            <person name="Ng V."/>
            <person name="Clum A."/>
            <person name="Steindorff A."/>
            <person name="Ohm R.A."/>
            <person name="Martin F."/>
            <person name="Silar P."/>
            <person name="Natvig D.O."/>
            <person name="Lalanne C."/>
            <person name="Gautier V."/>
            <person name="Ament-Velasquez S.L."/>
            <person name="Kruys A."/>
            <person name="Hutchinson M.I."/>
            <person name="Powell A.J."/>
            <person name="Barry K."/>
            <person name="Miller A.N."/>
            <person name="Grigoriev I.V."/>
            <person name="Debuchy R."/>
            <person name="Gladieux P."/>
            <person name="Hiltunen Thoren M."/>
            <person name="Johannesson H."/>
        </authorList>
    </citation>
    <scope>NUCLEOTIDE SEQUENCE</scope>
    <source>
        <strain evidence="2">CBS 958.72</strain>
    </source>
</reference>
<proteinExistence type="predicted"/>
<evidence type="ECO:0000259" key="1">
    <source>
        <dbReference type="PROSITE" id="PS50181"/>
    </source>
</evidence>
<dbReference type="Pfam" id="PF00646">
    <property type="entry name" value="F-box"/>
    <property type="match status" value="1"/>
</dbReference>
<accession>A0AAE0K9T2</accession>
<dbReference type="InterPro" id="IPR036047">
    <property type="entry name" value="F-box-like_dom_sf"/>
</dbReference>
<feature type="domain" description="F-box" evidence="1">
    <location>
        <begin position="17"/>
        <end position="61"/>
    </location>
</feature>
<sequence>MSVPVIEDRQMAYSARTCTLEALPVETINEILSNVDDDSLIQVMRVSKYLRKIVQTNWADILRPTIERDFSPAEAFFRVFDVCSSNLVSAFDLFHDGDVRFGGQLMCRRSSGGLTRVLRLCRTIKQWEVEFQRLRFVYHPQHSRTLRPHERQRLRQGLYTWWRFSRYFHSSYHFEGTEDLHRFWLRRPESPDVRCNFVRKFSTTQLHELFDMWQTIRAAVSMEICPSIVHVREQSVSGNTLSRAEAARIGWGDPIENDHILATIMKLCPEDILHLLVHRHRYATKTSVIQFVRLRNPFIEDSIEMFTQAIEVVLWEREKMLVAENGDDALEPGMYFPSSSGFPRRYGGIIDHRKAATERLRATYSHDAGKGTHHFVFPRAMYILATVPVGRLVPSS</sequence>
<dbReference type="AlphaFoldDB" id="A0AAE0K9T2"/>
<reference evidence="2" key="2">
    <citation type="submission" date="2023-06" db="EMBL/GenBank/DDBJ databases">
        <authorList>
            <consortium name="Lawrence Berkeley National Laboratory"/>
            <person name="Haridas S."/>
            <person name="Hensen N."/>
            <person name="Bonometti L."/>
            <person name="Westerberg I."/>
            <person name="Brannstrom I.O."/>
            <person name="Guillou S."/>
            <person name="Cros-Aarteil S."/>
            <person name="Calhoun S."/>
            <person name="Kuo A."/>
            <person name="Mondo S."/>
            <person name="Pangilinan J."/>
            <person name="Riley R."/>
            <person name="Labutti K."/>
            <person name="Andreopoulos B."/>
            <person name="Lipzen A."/>
            <person name="Chen C."/>
            <person name="Yanf M."/>
            <person name="Daum C."/>
            <person name="Ng V."/>
            <person name="Clum A."/>
            <person name="Steindorff A."/>
            <person name="Ohm R."/>
            <person name="Martin F."/>
            <person name="Silar P."/>
            <person name="Natvig D."/>
            <person name="Lalanne C."/>
            <person name="Gautier V."/>
            <person name="Ament-Velasquez S.L."/>
            <person name="Kruys A."/>
            <person name="Hutchinson M.I."/>
            <person name="Powell A.J."/>
            <person name="Barry K."/>
            <person name="Miller A.N."/>
            <person name="Grigoriev I.V."/>
            <person name="Debuchy R."/>
            <person name="Gladieux P."/>
            <person name="Thoren M.H."/>
            <person name="Johannesson H."/>
        </authorList>
    </citation>
    <scope>NUCLEOTIDE SEQUENCE</scope>
    <source>
        <strain evidence="2">CBS 958.72</strain>
    </source>
</reference>
<dbReference type="Proteomes" id="UP001287356">
    <property type="component" value="Unassembled WGS sequence"/>
</dbReference>
<dbReference type="CDD" id="cd09917">
    <property type="entry name" value="F-box_SF"/>
    <property type="match status" value="1"/>
</dbReference>
<dbReference type="InterPro" id="IPR001810">
    <property type="entry name" value="F-box_dom"/>
</dbReference>
<keyword evidence="3" id="KW-1185">Reference proteome</keyword>
<protein>
    <recommendedName>
        <fullName evidence="1">F-box domain-containing protein</fullName>
    </recommendedName>
</protein>
<dbReference type="SUPFAM" id="SSF81383">
    <property type="entry name" value="F-box domain"/>
    <property type="match status" value="1"/>
</dbReference>
<gene>
    <name evidence="2" type="ORF">B0T24DRAFT_529768</name>
</gene>
<evidence type="ECO:0000313" key="3">
    <source>
        <dbReference type="Proteomes" id="UP001287356"/>
    </source>
</evidence>
<dbReference type="SMART" id="SM00256">
    <property type="entry name" value="FBOX"/>
    <property type="match status" value="1"/>
</dbReference>
<name>A0AAE0K9T2_9PEZI</name>
<organism evidence="2 3">
    <name type="scientific">Lasiosphaeria ovina</name>
    <dbReference type="NCBI Taxonomy" id="92902"/>
    <lineage>
        <taxon>Eukaryota</taxon>
        <taxon>Fungi</taxon>
        <taxon>Dikarya</taxon>
        <taxon>Ascomycota</taxon>
        <taxon>Pezizomycotina</taxon>
        <taxon>Sordariomycetes</taxon>
        <taxon>Sordariomycetidae</taxon>
        <taxon>Sordariales</taxon>
        <taxon>Lasiosphaeriaceae</taxon>
        <taxon>Lasiosphaeria</taxon>
    </lineage>
</organism>
<comment type="caution">
    <text evidence="2">The sequence shown here is derived from an EMBL/GenBank/DDBJ whole genome shotgun (WGS) entry which is preliminary data.</text>
</comment>
<dbReference type="EMBL" id="JAULSN010000004">
    <property type="protein sequence ID" value="KAK3372788.1"/>
    <property type="molecule type" value="Genomic_DNA"/>
</dbReference>
<dbReference type="PROSITE" id="PS50181">
    <property type="entry name" value="FBOX"/>
    <property type="match status" value="1"/>
</dbReference>